<keyword evidence="4" id="KW-0217">Developmental protein</keyword>
<dbReference type="EMBL" id="CAVLGL010000046">
    <property type="protein sequence ID" value="CAK1582990.1"/>
    <property type="molecule type" value="Genomic_DNA"/>
</dbReference>
<name>A0AAV1KJM9_9NEOP</name>
<dbReference type="GO" id="GO:0030154">
    <property type="term" value="P:cell differentiation"/>
    <property type="evidence" value="ECO:0007669"/>
    <property type="project" value="UniProtKB-KW"/>
</dbReference>
<evidence type="ECO:0000256" key="2">
    <source>
        <dbReference type="ARBA" id="ARBA00004496"/>
    </source>
</evidence>
<keyword evidence="9 11" id="KW-0539">Nucleus</keyword>
<dbReference type="InterPro" id="IPR024970">
    <property type="entry name" value="Maelstrom"/>
</dbReference>
<evidence type="ECO:0000256" key="4">
    <source>
        <dbReference type="ARBA" id="ARBA00022473"/>
    </source>
</evidence>
<dbReference type="PROSITE" id="PS50118">
    <property type="entry name" value="HMG_BOX_2"/>
    <property type="match status" value="1"/>
</dbReference>
<evidence type="ECO:0000256" key="6">
    <source>
        <dbReference type="ARBA" id="ARBA00022782"/>
    </source>
</evidence>
<dbReference type="GO" id="GO:0043565">
    <property type="term" value="F:sequence-specific DNA binding"/>
    <property type="evidence" value="ECO:0007669"/>
    <property type="project" value="TreeGrafter"/>
</dbReference>
<sequence length="443" mass="49905">MPKKPPRNAFYFFMVDYREQQRKKGIHYENMAEVANAAGPVWRDAPPSTRTKFEDMAKKAKQKYNVPEMKYTSTGISLAEIEQREREAREAQEAELEDIKNLVTLNVVKGSIYTEDFYLMDVNFYCKAGTHYVIGESTVLRFNLKDGIKDNYHEIINPGSIPTGYAHDVKLGSQELGLEMPDETVPRSNYIQILATIIDYLKQQDSNSNILPPIFTMPDKVLPVQDFFLQMCSRAAEDESLFRIYKLDTLFYNLINSIKTRGNEGFPKESLALTQLKKDLFKYTPGLGCEHHEEADKSVECTLSKVKRLAFTILDSCCPIAGIDVVPGKHLPFDYDIQGILSIKEQKKGRLAASIAGLPGLSSSNSSVVNDSFNDSTLHTTAESNVVKKERRVHEPLRMPKTDFAQKVRLAPDLTESNFPKLTAGHGRGRGLSGSFGKLKLDK</sequence>
<comment type="subcellular location">
    <subcellularLocation>
        <location evidence="2">Cytoplasm</location>
    </subcellularLocation>
    <subcellularLocation>
        <location evidence="1">Nucleus</location>
    </subcellularLocation>
</comment>
<comment type="caution">
    <text evidence="13">The sequence shown here is derived from an EMBL/GenBank/DDBJ whole genome shotgun (WGS) entry which is preliminary data.</text>
</comment>
<feature type="domain" description="HMG box" evidence="12">
    <location>
        <begin position="3"/>
        <end position="72"/>
    </location>
</feature>
<feature type="DNA-binding region" description="HMG box" evidence="11">
    <location>
        <begin position="3"/>
        <end position="72"/>
    </location>
</feature>
<organism evidence="13 14">
    <name type="scientific">Parnassius mnemosyne</name>
    <name type="common">clouded apollo</name>
    <dbReference type="NCBI Taxonomy" id="213953"/>
    <lineage>
        <taxon>Eukaryota</taxon>
        <taxon>Metazoa</taxon>
        <taxon>Ecdysozoa</taxon>
        <taxon>Arthropoda</taxon>
        <taxon>Hexapoda</taxon>
        <taxon>Insecta</taxon>
        <taxon>Pterygota</taxon>
        <taxon>Neoptera</taxon>
        <taxon>Endopterygota</taxon>
        <taxon>Lepidoptera</taxon>
        <taxon>Glossata</taxon>
        <taxon>Ditrysia</taxon>
        <taxon>Papilionoidea</taxon>
        <taxon>Papilionidae</taxon>
        <taxon>Parnassiinae</taxon>
        <taxon>Parnassini</taxon>
        <taxon>Parnassius</taxon>
        <taxon>Driopa</taxon>
    </lineage>
</organism>
<evidence type="ECO:0000256" key="9">
    <source>
        <dbReference type="ARBA" id="ARBA00023242"/>
    </source>
</evidence>
<dbReference type="InterPro" id="IPR039259">
    <property type="entry name" value="Protein_maelstrom"/>
</dbReference>
<keyword evidence="8" id="KW-0943">RNA-mediated gene silencing</keyword>
<evidence type="ECO:0000313" key="13">
    <source>
        <dbReference type="EMBL" id="CAK1582990.1"/>
    </source>
</evidence>
<dbReference type="SUPFAM" id="SSF47095">
    <property type="entry name" value="HMG-box"/>
    <property type="match status" value="1"/>
</dbReference>
<dbReference type="Proteomes" id="UP001314205">
    <property type="component" value="Unassembled WGS sequence"/>
</dbReference>
<dbReference type="GO" id="GO:0007140">
    <property type="term" value="P:male meiotic nuclear division"/>
    <property type="evidence" value="ECO:0007669"/>
    <property type="project" value="TreeGrafter"/>
</dbReference>
<dbReference type="GO" id="GO:0043186">
    <property type="term" value="C:P granule"/>
    <property type="evidence" value="ECO:0007669"/>
    <property type="project" value="TreeGrafter"/>
</dbReference>
<accession>A0AAV1KJM9</accession>
<evidence type="ECO:0000256" key="11">
    <source>
        <dbReference type="PROSITE-ProRule" id="PRU00267"/>
    </source>
</evidence>
<gene>
    <name evidence="13" type="ORF">PARMNEM_LOCUS4450</name>
</gene>
<evidence type="ECO:0000256" key="5">
    <source>
        <dbReference type="ARBA" id="ARBA00022490"/>
    </source>
</evidence>
<protein>
    <recommendedName>
        <fullName evidence="12">HMG box domain-containing protein</fullName>
    </recommendedName>
</protein>
<comment type="similarity">
    <text evidence="3">Belongs to the maelstrom family.</text>
</comment>
<dbReference type="GO" id="GO:0005634">
    <property type="term" value="C:nucleus"/>
    <property type="evidence" value="ECO:0007669"/>
    <property type="project" value="UniProtKB-SubCell"/>
</dbReference>
<evidence type="ECO:0000256" key="10">
    <source>
        <dbReference type="ARBA" id="ARBA00023254"/>
    </source>
</evidence>
<reference evidence="13 14" key="1">
    <citation type="submission" date="2023-11" db="EMBL/GenBank/DDBJ databases">
        <authorList>
            <person name="Hedman E."/>
            <person name="Englund M."/>
            <person name="Stromberg M."/>
            <person name="Nyberg Akerstrom W."/>
            <person name="Nylinder S."/>
            <person name="Jareborg N."/>
            <person name="Kallberg Y."/>
            <person name="Kronander E."/>
        </authorList>
    </citation>
    <scope>NUCLEOTIDE SEQUENCE [LARGE SCALE GENOMIC DNA]</scope>
</reference>
<dbReference type="AlphaFoldDB" id="A0AAV1KJM9"/>
<dbReference type="Pfam" id="PF09011">
    <property type="entry name" value="HMG_box_2"/>
    <property type="match status" value="1"/>
</dbReference>
<dbReference type="GO" id="GO:0045892">
    <property type="term" value="P:negative regulation of DNA-templated transcription"/>
    <property type="evidence" value="ECO:0007669"/>
    <property type="project" value="TreeGrafter"/>
</dbReference>
<keyword evidence="5" id="KW-0963">Cytoplasm</keyword>
<dbReference type="GO" id="GO:0034587">
    <property type="term" value="P:piRNA processing"/>
    <property type="evidence" value="ECO:0007669"/>
    <property type="project" value="TreeGrafter"/>
</dbReference>
<proteinExistence type="inferred from homology"/>
<keyword evidence="6" id="KW-0221">Differentiation</keyword>
<keyword evidence="7 11" id="KW-0238">DNA-binding</keyword>
<dbReference type="Pfam" id="PF13017">
    <property type="entry name" value="Maelstrom"/>
    <property type="match status" value="1"/>
</dbReference>
<dbReference type="InterPro" id="IPR036910">
    <property type="entry name" value="HMG_box_dom_sf"/>
</dbReference>
<evidence type="ECO:0000256" key="8">
    <source>
        <dbReference type="ARBA" id="ARBA00023158"/>
    </source>
</evidence>
<dbReference type="GO" id="GO:0060964">
    <property type="term" value="P:regulation of miRNA-mediated gene silencing"/>
    <property type="evidence" value="ECO:0007669"/>
    <property type="project" value="InterPro"/>
</dbReference>
<dbReference type="PANTHER" id="PTHR21358">
    <property type="entry name" value="PROTEIN MAELSTROM HOMOLOG"/>
    <property type="match status" value="1"/>
</dbReference>
<dbReference type="CDD" id="cd21992">
    <property type="entry name" value="HMG-box_MAEL"/>
    <property type="match status" value="1"/>
</dbReference>
<evidence type="ECO:0000256" key="1">
    <source>
        <dbReference type="ARBA" id="ARBA00004123"/>
    </source>
</evidence>
<dbReference type="GO" id="GO:0007283">
    <property type="term" value="P:spermatogenesis"/>
    <property type="evidence" value="ECO:0007669"/>
    <property type="project" value="TreeGrafter"/>
</dbReference>
<dbReference type="PANTHER" id="PTHR21358:SF4">
    <property type="entry name" value="PROTEIN MAELSTROM HOMOLOG"/>
    <property type="match status" value="1"/>
</dbReference>
<keyword evidence="10" id="KW-0469">Meiosis</keyword>
<evidence type="ECO:0000259" key="12">
    <source>
        <dbReference type="PROSITE" id="PS50118"/>
    </source>
</evidence>
<evidence type="ECO:0000256" key="3">
    <source>
        <dbReference type="ARBA" id="ARBA00007057"/>
    </source>
</evidence>
<dbReference type="Gene3D" id="1.10.30.10">
    <property type="entry name" value="High mobility group box domain"/>
    <property type="match status" value="1"/>
</dbReference>
<dbReference type="InterPro" id="IPR009071">
    <property type="entry name" value="HMG_box_dom"/>
</dbReference>
<evidence type="ECO:0000256" key="7">
    <source>
        <dbReference type="ARBA" id="ARBA00023125"/>
    </source>
</evidence>
<evidence type="ECO:0000313" key="14">
    <source>
        <dbReference type="Proteomes" id="UP001314205"/>
    </source>
</evidence>
<keyword evidence="14" id="KW-1185">Reference proteome</keyword>